<accession>A0A6L2L3B4</accession>
<proteinExistence type="predicted"/>
<organism evidence="2">
    <name type="scientific">Tanacetum cinerariifolium</name>
    <name type="common">Dalmatian daisy</name>
    <name type="synonym">Chrysanthemum cinerariifolium</name>
    <dbReference type="NCBI Taxonomy" id="118510"/>
    <lineage>
        <taxon>Eukaryota</taxon>
        <taxon>Viridiplantae</taxon>
        <taxon>Streptophyta</taxon>
        <taxon>Embryophyta</taxon>
        <taxon>Tracheophyta</taxon>
        <taxon>Spermatophyta</taxon>
        <taxon>Magnoliopsida</taxon>
        <taxon>eudicotyledons</taxon>
        <taxon>Gunneridae</taxon>
        <taxon>Pentapetalae</taxon>
        <taxon>asterids</taxon>
        <taxon>campanulids</taxon>
        <taxon>Asterales</taxon>
        <taxon>Asteraceae</taxon>
        <taxon>Asteroideae</taxon>
        <taxon>Anthemideae</taxon>
        <taxon>Anthemidinae</taxon>
        <taxon>Tanacetum</taxon>
    </lineage>
</organism>
<evidence type="ECO:0000256" key="1">
    <source>
        <dbReference type="SAM" id="MobiDB-lite"/>
    </source>
</evidence>
<feature type="region of interest" description="Disordered" evidence="1">
    <location>
        <begin position="105"/>
        <end position="136"/>
    </location>
</feature>
<feature type="compositionally biased region" description="Polar residues" evidence="1">
    <location>
        <begin position="127"/>
        <end position="136"/>
    </location>
</feature>
<gene>
    <name evidence="2" type="ORF">Tci_028349</name>
</gene>
<dbReference type="EMBL" id="BKCJ010003651">
    <property type="protein sequence ID" value="GEU56371.1"/>
    <property type="molecule type" value="Genomic_DNA"/>
</dbReference>
<comment type="caution">
    <text evidence="2">The sequence shown here is derived from an EMBL/GenBank/DDBJ whole genome shotgun (WGS) entry which is preliminary data.</text>
</comment>
<dbReference type="AlphaFoldDB" id="A0A6L2L3B4"/>
<sequence length="136" mass="15261">MLLVTKDEAGVHLDEVENDFMLDNAYGDDTLKELSATVIMMACIQPIDGKSDAEPTYDAEDLSKINASQIDMINGLLSKSDHEQCYLDKFESFIHTYVDDQIDSDNIFDDPYVDNNNGQDEHDSTTHDQPSPDLNP</sequence>
<reference evidence="2" key="1">
    <citation type="journal article" date="2019" name="Sci. Rep.">
        <title>Draft genome of Tanacetum cinerariifolium, the natural source of mosquito coil.</title>
        <authorList>
            <person name="Yamashiro T."/>
            <person name="Shiraishi A."/>
            <person name="Satake H."/>
            <person name="Nakayama K."/>
        </authorList>
    </citation>
    <scope>NUCLEOTIDE SEQUENCE</scope>
</reference>
<evidence type="ECO:0000313" key="2">
    <source>
        <dbReference type="EMBL" id="GEU56371.1"/>
    </source>
</evidence>
<name>A0A6L2L3B4_TANCI</name>
<protein>
    <submittedName>
        <fullName evidence="2">Uncharacterized protein</fullName>
    </submittedName>
</protein>